<dbReference type="EMBL" id="VYSA01000002">
    <property type="protein sequence ID" value="KAA9108031.1"/>
    <property type="molecule type" value="Genomic_DNA"/>
</dbReference>
<organism evidence="6 7">
    <name type="scientific">Microbacterium rhizomatis</name>
    <dbReference type="NCBI Taxonomy" id="1631477"/>
    <lineage>
        <taxon>Bacteria</taxon>
        <taxon>Bacillati</taxon>
        <taxon>Actinomycetota</taxon>
        <taxon>Actinomycetes</taxon>
        <taxon>Micrococcales</taxon>
        <taxon>Microbacteriaceae</taxon>
        <taxon>Microbacterium</taxon>
    </lineage>
</organism>
<keyword evidence="4" id="KW-0574">Periplasm</keyword>
<evidence type="ECO:0000256" key="2">
    <source>
        <dbReference type="ARBA" id="ARBA00022448"/>
    </source>
</evidence>
<name>A0A5J5J0I7_9MICO</name>
<dbReference type="GO" id="GO:0030288">
    <property type="term" value="C:outer membrane-bounded periplasmic space"/>
    <property type="evidence" value="ECO:0007669"/>
    <property type="project" value="TreeGrafter"/>
</dbReference>
<evidence type="ECO:0000256" key="1">
    <source>
        <dbReference type="ARBA" id="ARBA00004418"/>
    </source>
</evidence>
<dbReference type="Gene3D" id="3.40.190.10">
    <property type="entry name" value="Periplasmic binding protein-like II"/>
    <property type="match status" value="2"/>
</dbReference>
<comment type="caution">
    <text evidence="6">The sequence shown here is derived from an EMBL/GenBank/DDBJ whole genome shotgun (WGS) entry which is preliminary data.</text>
</comment>
<feature type="chain" id="PRO_5039223228" evidence="5">
    <location>
        <begin position="24"/>
        <end position="361"/>
    </location>
</feature>
<dbReference type="Proteomes" id="UP000325827">
    <property type="component" value="Unassembled WGS sequence"/>
</dbReference>
<evidence type="ECO:0000256" key="3">
    <source>
        <dbReference type="ARBA" id="ARBA00022729"/>
    </source>
</evidence>
<comment type="subcellular location">
    <subcellularLocation>
        <location evidence="1">Periplasm</location>
    </subcellularLocation>
</comment>
<dbReference type="InterPro" id="IPR006059">
    <property type="entry name" value="SBP"/>
</dbReference>
<dbReference type="GO" id="GO:0015888">
    <property type="term" value="P:thiamine transport"/>
    <property type="evidence" value="ECO:0007669"/>
    <property type="project" value="TreeGrafter"/>
</dbReference>
<evidence type="ECO:0000313" key="6">
    <source>
        <dbReference type="EMBL" id="KAA9108031.1"/>
    </source>
</evidence>
<dbReference type="OrthoDB" id="9815444at2"/>
<gene>
    <name evidence="6" type="ORF">F6B43_11480</name>
</gene>
<evidence type="ECO:0000313" key="7">
    <source>
        <dbReference type="Proteomes" id="UP000325827"/>
    </source>
</evidence>
<reference evidence="7" key="1">
    <citation type="submission" date="2019-09" db="EMBL/GenBank/DDBJ databases">
        <title>Mumia zhuanghuii sp. nov. isolated from the intestinal contents of plateau pika (Ochotona curzoniae) in the Qinghai-Tibet plateau of China.</title>
        <authorList>
            <person name="Tian Z."/>
        </authorList>
    </citation>
    <scope>NUCLEOTIDE SEQUENCE [LARGE SCALE GENOMIC DNA]</scope>
    <source>
        <strain evidence="7">JCM 30598</strain>
    </source>
</reference>
<evidence type="ECO:0000256" key="4">
    <source>
        <dbReference type="ARBA" id="ARBA00022764"/>
    </source>
</evidence>
<dbReference type="PANTHER" id="PTHR30006:SF3">
    <property type="entry name" value="THIAMINE-BINDING PERIPLASMIC PROTEIN"/>
    <property type="match status" value="1"/>
</dbReference>
<dbReference type="Pfam" id="PF13416">
    <property type="entry name" value="SBP_bac_8"/>
    <property type="match status" value="1"/>
</dbReference>
<dbReference type="PANTHER" id="PTHR30006">
    <property type="entry name" value="THIAMINE-BINDING PERIPLASMIC PROTEIN-RELATED"/>
    <property type="match status" value="1"/>
</dbReference>
<dbReference type="SUPFAM" id="SSF53850">
    <property type="entry name" value="Periplasmic binding protein-like II"/>
    <property type="match status" value="1"/>
</dbReference>
<keyword evidence="3 5" id="KW-0732">Signal</keyword>
<dbReference type="GO" id="GO:0030975">
    <property type="term" value="F:thiamine binding"/>
    <property type="evidence" value="ECO:0007669"/>
    <property type="project" value="TreeGrafter"/>
</dbReference>
<proteinExistence type="predicted"/>
<dbReference type="AlphaFoldDB" id="A0A5J5J0I7"/>
<sequence length="361" mass="38124">MTRSLRRSLPRRGSASLRGSVLAALVGAGLVLTACASGAPAGDAASEAGGTVVWADYGGSTNESFNAVFFDDFAAATGIEVVSTTIAGAVQYEMFDGGAGDYDAQMTGLAEVELYKDNLLKLPADVPRADMLPESVQDYAFGGMMIGYAQAYVTDTFPGGGPKNWADFWNVEAFPGMRAVPGEYHDYMFEAALLADGVAPEDLYPLDFDRALAKLDELRPYLTFYTEYPQVQQLLSSGSVALAFGPNGLFAGLANEGIDMTVVWDEAFVEANLFVVASAAPNADNAFALAEFLSDPERQAAFSERTNYGPGSSAAFEFLDADVIERLPNAPSHTGIVEADAAGRAAAYDDSIAAYTTWLAG</sequence>
<feature type="signal peptide" evidence="5">
    <location>
        <begin position="1"/>
        <end position="23"/>
    </location>
</feature>
<evidence type="ECO:0000256" key="5">
    <source>
        <dbReference type="SAM" id="SignalP"/>
    </source>
</evidence>
<keyword evidence="2" id="KW-0813">Transport</keyword>
<dbReference type="RefSeq" id="WP_150449062.1">
    <property type="nucleotide sequence ID" value="NZ_VYSA01000002.1"/>
</dbReference>
<accession>A0A5J5J0I7</accession>
<keyword evidence="7" id="KW-1185">Reference proteome</keyword>
<protein>
    <submittedName>
        <fullName evidence="6">Extracellular solute-binding protein</fullName>
    </submittedName>
</protein>
<dbReference type="PROSITE" id="PS51257">
    <property type="entry name" value="PROKAR_LIPOPROTEIN"/>
    <property type="match status" value="1"/>
</dbReference>
<dbReference type="GO" id="GO:0030976">
    <property type="term" value="F:thiamine pyrophosphate binding"/>
    <property type="evidence" value="ECO:0007669"/>
    <property type="project" value="TreeGrafter"/>
</dbReference>